<dbReference type="Proteomes" id="UP001314205">
    <property type="component" value="Unassembled WGS sequence"/>
</dbReference>
<sequence length="525" mass="60776">MHIKLTTDVPVYYRPYKLSHGEKLKVRTIAKDLLDKGIIRESDSEYASPILLVKKKDGSDRMVVDYRALNRITVKTRYPLPLINDYIDRLGNGRWFSSLDMVSGFHQLRVAEESIHKTAFVTPEAQYEYCKVPYGLANAPIFYQKTISKTLKSFIDAGKVMVYIDDVLIMTVGIDEHLVLLDSVMKTLTETGFSINLKKCTFVTNEIEYLGRIIRDGQVRPSNYKIDALVKSPRPSNIKQVRQFLGLAGYFRRYIPNYALKTAQIAALTRKGVIFNWSDEHEIARQNIISYLTNEPILAIFDPELTTELHTDASSIGYGGILMQVHKDDRRRVVAYFSKLTASAESKYHSYELETLAVVKSLQHFRQYLIGKSFKIVTDCNALKMTQRKKNLQPRVARWWIYMQDFDFSLEYRKGTLMSHVDYLSRNPVNMISIVQKPRNWAQVAQAGDEETLTLLEKLNNGKLDNTRYVKRNELLYYKYDVTGEQARFLCYVPKAFRLSLLRVFHDEHEHIGIDKTTDLILGHF</sequence>
<evidence type="ECO:0000313" key="10">
    <source>
        <dbReference type="Proteomes" id="UP001314205"/>
    </source>
</evidence>
<protein>
    <recommendedName>
        <fullName evidence="1">RNA-directed DNA polymerase</fullName>
        <ecNumber evidence="1">2.7.7.49</ecNumber>
    </recommendedName>
</protein>
<dbReference type="Gene3D" id="3.30.70.270">
    <property type="match status" value="2"/>
</dbReference>
<dbReference type="InterPro" id="IPR000477">
    <property type="entry name" value="RT_dom"/>
</dbReference>
<dbReference type="Gene3D" id="3.10.10.10">
    <property type="entry name" value="HIV Type 1 Reverse Transcriptase, subunit A, domain 1"/>
    <property type="match status" value="1"/>
</dbReference>
<evidence type="ECO:0000256" key="7">
    <source>
        <dbReference type="ARBA" id="ARBA00022918"/>
    </source>
</evidence>
<evidence type="ECO:0000256" key="3">
    <source>
        <dbReference type="ARBA" id="ARBA00022695"/>
    </source>
</evidence>
<dbReference type="GO" id="GO:0004519">
    <property type="term" value="F:endonuclease activity"/>
    <property type="evidence" value="ECO:0007669"/>
    <property type="project" value="UniProtKB-KW"/>
</dbReference>
<evidence type="ECO:0000256" key="6">
    <source>
        <dbReference type="ARBA" id="ARBA00022801"/>
    </source>
</evidence>
<evidence type="ECO:0000256" key="2">
    <source>
        <dbReference type="ARBA" id="ARBA00022679"/>
    </source>
</evidence>
<keyword evidence="7" id="KW-0695">RNA-directed DNA polymerase</keyword>
<dbReference type="PROSITE" id="PS50878">
    <property type="entry name" value="RT_POL"/>
    <property type="match status" value="1"/>
</dbReference>
<dbReference type="AlphaFoldDB" id="A0AAV1L6E6"/>
<dbReference type="InterPro" id="IPR043502">
    <property type="entry name" value="DNA/RNA_pol_sf"/>
</dbReference>
<feature type="domain" description="Reverse transcriptase" evidence="8">
    <location>
        <begin position="34"/>
        <end position="214"/>
    </location>
</feature>
<keyword evidence="6" id="KW-0378">Hydrolase</keyword>
<evidence type="ECO:0000256" key="1">
    <source>
        <dbReference type="ARBA" id="ARBA00012493"/>
    </source>
</evidence>
<dbReference type="FunFam" id="3.30.70.270:FF:000020">
    <property type="entry name" value="Transposon Tf2-6 polyprotein-like Protein"/>
    <property type="match status" value="1"/>
</dbReference>
<name>A0AAV1L6E6_9NEOP</name>
<dbReference type="InterPro" id="IPR041373">
    <property type="entry name" value="RT_RNaseH"/>
</dbReference>
<evidence type="ECO:0000256" key="5">
    <source>
        <dbReference type="ARBA" id="ARBA00022759"/>
    </source>
</evidence>
<dbReference type="CDD" id="cd09274">
    <property type="entry name" value="RNase_HI_RT_Ty3"/>
    <property type="match status" value="1"/>
</dbReference>
<dbReference type="GO" id="GO:0003964">
    <property type="term" value="F:RNA-directed DNA polymerase activity"/>
    <property type="evidence" value="ECO:0007669"/>
    <property type="project" value="UniProtKB-KW"/>
</dbReference>
<accession>A0AAV1L6E6</accession>
<dbReference type="Gene3D" id="1.10.340.70">
    <property type="match status" value="1"/>
</dbReference>
<dbReference type="InterPro" id="IPR043128">
    <property type="entry name" value="Rev_trsase/Diguanyl_cyclase"/>
</dbReference>
<dbReference type="EC" id="2.7.7.49" evidence="1"/>
<keyword evidence="2" id="KW-0808">Transferase</keyword>
<dbReference type="PANTHER" id="PTHR37984:SF5">
    <property type="entry name" value="PROTEIN NYNRIN-LIKE"/>
    <property type="match status" value="1"/>
</dbReference>
<keyword evidence="5" id="KW-0255">Endonuclease</keyword>
<evidence type="ECO:0000313" key="9">
    <source>
        <dbReference type="EMBL" id="CAK1589622.1"/>
    </source>
</evidence>
<proteinExistence type="predicted"/>
<dbReference type="Pfam" id="PF17917">
    <property type="entry name" value="RT_RNaseH"/>
    <property type="match status" value="1"/>
</dbReference>
<gene>
    <name evidence="9" type="ORF">PARMNEM_LOCUS10090</name>
</gene>
<dbReference type="CDD" id="cd01647">
    <property type="entry name" value="RT_LTR"/>
    <property type="match status" value="1"/>
</dbReference>
<dbReference type="GO" id="GO:0016787">
    <property type="term" value="F:hydrolase activity"/>
    <property type="evidence" value="ECO:0007669"/>
    <property type="project" value="UniProtKB-KW"/>
</dbReference>
<dbReference type="Pfam" id="PF00078">
    <property type="entry name" value="RVT_1"/>
    <property type="match status" value="1"/>
</dbReference>
<organism evidence="9 10">
    <name type="scientific">Parnassius mnemosyne</name>
    <name type="common">clouded apollo</name>
    <dbReference type="NCBI Taxonomy" id="213953"/>
    <lineage>
        <taxon>Eukaryota</taxon>
        <taxon>Metazoa</taxon>
        <taxon>Ecdysozoa</taxon>
        <taxon>Arthropoda</taxon>
        <taxon>Hexapoda</taxon>
        <taxon>Insecta</taxon>
        <taxon>Pterygota</taxon>
        <taxon>Neoptera</taxon>
        <taxon>Endopterygota</taxon>
        <taxon>Lepidoptera</taxon>
        <taxon>Glossata</taxon>
        <taxon>Ditrysia</taxon>
        <taxon>Papilionoidea</taxon>
        <taxon>Papilionidae</taxon>
        <taxon>Parnassiinae</taxon>
        <taxon>Parnassini</taxon>
        <taxon>Parnassius</taxon>
        <taxon>Driopa</taxon>
    </lineage>
</organism>
<comment type="caution">
    <text evidence="9">The sequence shown here is derived from an EMBL/GenBank/DDBJ whole genome shotgun (WGS) entry which is preliminary data.</text>
</comment>
<dbReference type="PANTHER" id="PTHR37984">
    <property type="entry name" value="PROTEIN CBG26694"/>
    <property type="match status" value="1"/>
</dbReference>
<evidence type="ECO:0000259" key="8">
    <source>
        <dbReference type="PROSITE" id="PS50878"/>
    </source>
</evidence>
<evidence type="ECO:0000256" key="4">
    <source>
        <dbReference type="ARBA" id="ARBA00022722"/>
    </source>
</evidence>
<dbReference type="FunFam" id="3.10.20.370:FF:000001">
    <property type="entry name" value="Retrovirus-related Pol polyprotein from transposon 17.6-like protein"/>
    <property type="match status" value="1"/>
</dbReference>
<dbReference type="EMBL" id="CAVLGL010000084">
    <property type="protein sequence ID" value="CAK1589622.1"/>
    <property type="molecule type" value="Genomic_DNA"/>
</dbReference>
<dbReference type="SUPFAM" id="SSF56672">
    <property type="entry name" value="DNA/RNA polymerases"/>
    <property type="match status" value="1"/>
</dbReference>
<dbReference type="InterPro" id="IPR050951">
    <property type="entry name" value="Retrovirus_Pol_polyprotein"/>
</dbReference>
<keyword evidence="3" id="KW-0548">Nucleotidyltransferase</keyword>
<reference evidence="9 10" key="1">
    <citation type="submission" date="2023-11" db="EMBL/GenBank/DDBJ databases">
        <authorList>
            <person name="Hedman E."/>
            <person name="Englund M."/>
            <person name="Stromberg M."/>
            <person name="Nyberg Akerstrom W."/>
            <person name="Nylinder S."/>
            <person name="Jareborg N."/>
            <person name="Kallberg Y."/>
            <person name="Kronander E."/>
        </authorList>
    </citation>
    <scope>NUCLEOTIDE SEQUENCE [LARGE SCALE GENOMIC DNA]</scope>
</reference>
<keyword evidence="4" id="KW-0540">Nuclease</keyword>
<keyword evidence="10" id="KW-1185">Reference proteome</keyword>